<reference evidence="1" key="1">
    <citation type="journal article" date="2021" name="Proc. Natl. Acad. Sci. U.S.A.">
        <title>A Catalog of Tens of Thousands of Viruses from Human Metagenomes Reveals Hidden Associations with Chronic Diseases.</title>
        <authorList>
            <person name="Tisza M.J."/>
            <person name="Buck C.B."/>
        </authorList>
    </citation>
    <scope>NUCLEOTIDE SEQUENCE</scope>
    <source>
        <strain evidence="1">CtDJ83</strain>
    </source>
</reference>
<proteinExistence type="predicted"/>
<evidence type="ECO:0000313" key="1">
    <source>
        <dbReference type="EMBL" id="DAE31375.1"/>
    </source>
</evidence>
<dbReference type="EMBL" id="BK059107">
    <property type="protein sequence ID" value="DAE31375.1"/>
    <property type="molecule type" value="Genomic_DNA"/>
</dbReference>
<name>A0A8S5RJ24_9VIRU</name>
<accession>A0A8S5RJ24</accession>
<protein>
    <submittedName>
        <fullName evidence="1">Uncharacterized protein</fullName>
    </submittedName>
</protein>
<organism evidence="1">
    <name type="scientific">virus sp. ctDJ83</name>
    <dbReference type="NCBI Taxonomy" id="2827625"/>
    <lineage>
        <taxon>Viruses</taxon>
    </lineage>
</organism>
<sequence>MITIRATNSGEQGAQKSEQCIGCGWHVTAGAG</sequence>